<dbReference type="RefSeq" id="WP_254269046.1">
    <property type="nucleotide sequence ID" value="NZ_CP100400.1"/>
</dbReference>
<feature type="region of interest" description="Disordered" evidence="1">
    <location>
        <begin position="1"/>
        <end position="31"/>
    </location>
</feature>
<keyword evidence="3" id="KW-1185">Reference proteome</keyword>
<comment type="caution">
    <text evidence="2">The sequence shown here is derived from an EMBL/GenBank/DDBJ whole genome shotgun (WGS) entry which is preliminary data.</text>
</comment>
<proteinExistence type="predicted"/>
<dbReference type="AlphaFoldDB" id="A0ABD5Q3R3"/>
<evidence type="ECO:0000313" key="2">
    <source>
        <dbReference type="EMBL" id="MFC4825263.1"/>
    </source>
</evidence>
<protein>
    <submittedName>
        <fullName evidence="2">Uncharacterized protein</fullName>
    </submittedName>
</protein>
<evidence type="ECO:0000313" key="3">
    <source>
        <dbReference type="Proteomes" id="UP001595945"/>
    </source>
</evidence>
<reference evidence="2 3" key="1">
    <citation type="journal article" date="2019" name="Int. J. Syst. Evol. Microbiol.">
        <title>The Global Catalogue of Microorganisms (GCM) 10K type strain sequencing project: providing services to taxonomists for standard genome sequencing and annotation.</title>
        <authorList>
            <consortium name="The Broad Institute Genomics Platform"/>
            <consortium name="The Broad Institute Genome Sequencing Center for Infectious Disease"/>
            <person name="Wu L."/>
            <person name="Ma J."/>
        </authorList>
    </citation>
    <scope>NUCLEOTIDE SEQUENCE [LARGE SCALE GENOMIC DNA]</scope>
    <source>
        <strain evidence="2 3">XZYJ18</strain>
    </source>
</reference>
<feature type="region of interest" description="Disordered" evidence="1">
    <location>
        <begin position="127"/>
        <end position="146"/>
    </location>
</feature>
<evidence type="ECO:0000256" key="1">
    <source>
        <dbReference type="SAM" id="MobiDB-lite"/>
    </source>
</evidence>
<name>A0ABD5Q3R3_9EURY</name>
<gene>
    <name evidence="2" type="ORF">ACFO9K_13445</name>
</gene>
<dbReference type="Proteomes" id="UP001595945">
    <property type="component" value="Unassembled WGS sequence"/>
</dbReference>
<sequence length="146" mass="16062">MRENTPEVGVEMRGTETEPLPQGAEGDGTDPGEQLVLRVAVPVVNPQSNTRDSTVDDDALVGRIPVANADTPCADDLLDATMVTVLEERVTAYYPRESEDEVVALVWAAATDDWRCEEWELDGEFEVESGRRDDDEAILWEPDGSI</sequence>
<accession>A0ABD5Q3R3</accession>
<dbReference type="GeneID" id="73044026"/>
<organism evidence="2 3">
    <name type="scientific">Halorussus aquaticus</name>
    <dbReference type="NCBI Taxonomy" id="2953748"/>
    <lineage>
        <taxon>Archaea</taxon>
        <taxon>Methanobacteriati</taxon>
        <taxon>Methanobacteriota</taxon>
        <taxon>Stenosarchaea group</taxon>
        <taxon>Halobacteria</taxon>
        <taxon>Halobacteriales</taxon>
        <taxon>Haladaptataceae</taxon>
        <taxon>Halorussus</taxon>
    </lineage>
</organism>
<dbReference type="EMBL" id="JBHSHT010000002">
    <property type="protein sequence ID" value="MFC4825263.1"/>
    <property type="molecule type" value="Genomic_DNA"/>
</dbReference>